<sequence length="879" mass="97225">MVVTRRAPVPVPASRTNSAQPIPRVKGQARPQTPTNISSPLANGIDSEGLSTNVQSSDESAAKGKGKGKNKPKDKKKHKKGSATFAELLTRIFLLWFTVYTITVCPNDETLKSPICRGLSAYRHYVLEPYLFPQVQRALAHPSIAPYVDRVAPVIRSSIDTAKPILIRVNSEWNQRVVPQWEKRIIPQWQRHVDPQLDKYVWPRFRHAQDLVTPYITTVQREYERRVGPRVRFALRKLETWQHQARPYVILAAHKTYDGYQVAKPYARPVLEKLRGLLLRSFEFLQEQRRQFVDPHVHKIWERVKELSSGESKPAVGVSNGFTTSVYKASATASSFLSSSLETSSTLPPAASEAVIASVSSVAPDSVSNTESLSSSSNPTTSLDSPVAPIKSASSLVSSISEEAVSTTSAVTSRVSSVTEKLGSSSAASVAPSVILDINAKPSASSFMQDSIVPPTSTQVAASAKIDNIGSVADKASSGVPTQLSEDNDLDEDLDLDDLYAELGLGDLDSESTDGLTPEETDEEVLAPEPEEDEETKAKRLRLAQEETARKRAELLARHVNWENKLIDRIAQVRKELRRNLVASRKAAAAELKQSSEIRKEIDNFVEDAEKYLKGAEKYLAQSVKDTKSGRSNEEKQTMWTRVVDKIEKKFEERIGQTEAVVNGWFERVMNAEIVEVNRLREEVKSLAEDAQGDIGLDYAWLDDVTYSDWQRYHDLERRATNFTKEAISIQDGSHPSPPINPILPVIDDLQNEVQDVVAGFENRLKRVKRKGERAFGAVTDGSDAEDIRSDETVSTLPIDDEARIPEAEGEGPAIPPVVIGRSKEEIMSVLNRVAEQEAQSTQPADVKGADPEQVVAGLAQEVVEEGNLASSHLKHEEL</sequence>
<evidence type="ECO:0000313" key="1">
    <source>
        <dbReference type="EMBL" id="KAI0083960.1"/>
    </source>
</evidence>
<reference evidence="1" key="1">
    <citation type="journal article" date="2021" name="Environ. Microbiol.">
        <title>Gene family expansions and transcriptome signatures uncover fungal adaptations to wood decay.</title>
        <authorList>
            <person name="Hage H."/>
            <person name="Miyauchi S."/>
            <person name="Viragh M."/>
            <person name="Drula E."/>
            <person name="Min B."/>
            <person name="Chaduli D."/>
            <person name="Navarro D."/>
            <person name="Favel A."/>
            <person name="Norest M."/>
            <person name="Lesage-Meessen L."/>
            <person name="Balint B."/>
            <person name="Merenyi Z."/>
            <person name="de Eugenio L."/>
            <person name="Morin E."/>
            <person name="Martinez A.T."/>
            <person name="Baldrian P."/>
            <person name="Stursova M."/>
            <person name="Martinez M.J."/>
            <person name="Novotny C."/>
            <person name="Magnuson J.K."/>
            <person name="Spatafora J.W."/>
            <person name="Maurice S."/>
            <person name="Pangilinan J."/>
            <person name="Andreopoulos W."/>
            <person name="LaButti K."/>
            <person name="Hundley H."/>
            <person name="Na H."/>
            <person name="Kuo A."/>
            <person name="Barry K."/>
            <person name="Lipzen A."/>
            <person name="Henrissat B."/>
            <person name="Riley R."/>
            <person name="Ahrendt S."/>
            <person name="Nagy L.G."/>
            <person name="Grigoriev I.V."/>
            <person name="Martin F."/>
            <person name="Rosso M.N."/>
        </authorList>
    </citation>
    <scope>NUCLEOTIDE SEQUENCE</scope>
    <source>
        <strain evidence="1">CBS 384.51</strain>
    </source>
</reference>
<dbReference type="EMBL" id="MU274950">
    <property type="protein sequence ID" value="KAI0083960.1"/>
    <property type="molecule type" value="Genomic_DNA"/>
</dbReference>
<accession>A0ACB8TPL4</accession>
<comment type="caution">
    <text evidence="1">The sequence shown here is derived from an EMBL/GenBank/DDBJ whole genome shotgun (WGS) entry which is preliminary data.</text>
</comment>
<organism evidence="1 2">
    <name type="scientific">Irpex rosettiformis</name>
    <dbReference type="NCBI Taxonomy" id="378272"/>
    <lineage>
        <taxon>Eukaryota</taxon>
        <taxon>Fungi</taxon>
        <taxon>Dikarya</taxon>
        <taxon>Basidiomycota</taxon>
        <taxon>Agaricomycotina</taxon>
        <taxon>Agaricomycetes</taxon>
        <taxon>Polyporales</taxon>
        <taxon>Irpicaceae</taxon>
        <taxon>Irpex</taxon>
    </lineage>
</organism>
<gene>
    <name evidence="1" type="ORF">BDY19DRAFT_974916</name>
</gene>
<name>A0ACB8TPL4_9APHY</name>
<dbReference type="Proteomes" id="UP001055072">
    <property type="component" value="Unassembled WGS sequence"/>
</dbReference>
<evidence type="ECO:0000313" key="2">
    <source>
        <dbReference type="Proteomes" id="UP001055072"/>
    </source>
</evidence>
<proteinExistence type="predicted"/>
<keyword evidence="2" id="KW-1185">Reference proteome</keyword>
<protein>
    <submittedName>
        <fullName evidence="1">Uncharacterized protein</fullName>
    </submittedName>
</protein>